<evidence type="ECO:0000313" key="5">
    <source>
        <dbReference type="EMBL" id="CAI0459333.1"/>
    </source>
</evidence>
<dbReference type="PANTHER" id="PTHR47936">
    <property type="entry name" value="PPR_LONG DOMAIN-CONTAINING PROTEIN"/>
    <property type="match status" value="1"/>
</dbReference>
<evidence type="ECO:0000256" key="4">
    <source>
        <dbReference type="SAM" id="MobiDB-lite"/>
    </source>
</evidence>
<dbReference type="AlphaFoldDB" id="A0AAV0NL50"/>
<dbReference type="Pfam" id="PF13041">
    <property type="entry name" value="PPR_2"/>
    <property type="match status" value="3"/>
</dbReference>
<feature type="repeat" description="PPR" evidence="3">
    <location>
        <begin position="231"/>
        <end position="265"/>
    </location>
</feature>
<dbReference type="Gene3D" id="1.25.40.10">
    <property type="entry name" value="Tetratricopeptide repeat domain"/>
    <property type="match status" value="2"/>
</dbReference>
<feature type="repeat" description="PPR" evidence="3">
    <location>
        <begin position="478"/>
        <end position="512"/>
    </location>
</feature>
<feature type="repeat" description="PPR" evidence="3">
    <location>
        <begin position="373"/>
        <end position="407"/>
    </location>
</feature>
<reference evidence="5" key="1">
    <citation type="submission" date="2022-08" db="EMBL/GenBank/DDBJ databases">
        <authorList>
            <person name="Gutierrez-Valencia J."/>
        </authorList>
    </citation>
    <scope>NUCLEOTIDE SEQUENCE</scope>
</reference>
<feature type="repeat" description="PPR" evidence="3">
    <location>
        <begin position="513"/>
        <end position="548"/>
    </location>
</feature>
<dbReference type="NCBIfam" id="TIGR00756">
    <property type="entry name" value="PPR"/>
    <property type="match status" value="5"/>
</dbReference>
<proteinExistence type="inferred from homology"/>
<keyword evidence="6" id="KW-1185">Reference proteome</keyword>
<dbReference type="InterPro" id="IPR011990">
    <property type="entry name" value="TPR-like_helical_dom_sf"/>
</dbReference>
<evidence type="ECO:0000256" key="3">
    <source>
        <dbReference type="PROSITE-ProRule" id="PRU00708"/>
    </source>
</evidence>
<dbReference type="InterPro" id="IPR002885">
    <property type="entry name" value="PPR_rpt"/>
</dbReference>
<comment type="similarity">
    <text evidence="1">Belongs to the PPR family. P subfamily.</text>
</comment>
<dbReference type="Pfam" id="PF01535">
    <property type="entry name" value="PPR"/>
    <property type="match status" value="1"/>
</dbReference>
<feature type="repeat" description="PPR" evidence="3">
    <location>
        <begin position="408"/>
        <end position="442"/>
    </location>
</feature>
<dbReference type="EMBL" id="CAMGYJ010000008">
    <property type="protein sequence ID" value="CAI0459333.1"/>
    <property type="molecule type" value="Genomic_DNA"/>
</dbReference>
<protein>
    <recommendedName>
        <fullName evidence="7">Pentatricopeptide repeat-containing protein</fullName>
    </recommendedName>
</protein>
<gene>
    <name evidence="5" type="ORF">LITE_LOCUS33947</name>
</gene>
<dbReference type="PROSITE" id="PS51375">
    <property type="entry name" value="PPR"/>
    <property type="match status" value="6"/>
</dbReference>
<feature type="repeat" description="PPR" evidence="3">
    <location>
        <begin position="443"/>
        <end position="477"/>
    </location>
</feature>
<organism evidence="5 6">
    <name type="scientific">Linum tenue</name>
    <dbReference type="NCBI Taxonomy" id="586396"/>
    <lineage>
        <taxon>Eukaryota</taxon>
        <taxon>Viridiplantae</taxon>
        <taxon>Streptophyta</taxon>
        <taxon>Embryophyta</taxon>
        <taxon>Tracheophyta</taxon>
        <taxon>Spermatophyta</taxon>
        <taxon>Magnoliopsida</taxon>
        <taxon>eudicotyledons</taxon>
        <taxon>Gunneridae</taxon>
        <taxon>Pentapetalae</taxon>
        <taxon>rosids</taxon>
        <taxon>fabids</taxon>
        <taxon>Malpighiales</taxon>
        <taxon>Linaceae</taxon>
        <taxon>Linum</taxon>
    </lineage>
</organism>
<evidence type="ECO:0008006" key="7">
    <source>
        <dbReference type="Google" id="ProtNLM"/>
    </source>
</evidence>
<name>A0AAV0NL50_9ROSI</name>
<accession>A0AAV0NL50</accession>
<evidence type="ECO:0000256" key="2">
    <source>
        <dbReference type="ARBA" id="ARBA00022737"/>
    </source>
</evidence>
<comment type="caution">
    <text evidence="5">The sequence shown here is derived from an EMBL/GenBank/DDBJ whole genome shotgun (WGS) entry which is preliminary data.</text>
</comment>
<evidence type="ECO:0000256" key="1">
    <source>
        <dbReference type="ARBA" id="ARBA00007626"/>
    </source>
</evidence>
<feature type="region of interest" description="Disordered" evidence="4">
    <location>
        <begin position="42"/>
        <end position="62"/>
    </location>
</feature>
<sequence length="576" mass="63669">MWRSVAAKSTRVTQILDKVLLRPSSHSSPHHHFRFLSISSSVSPTLEETPPPPSSHPAADAGFDFPSAPIHHDFVESADSERLGDAITAIGIEELNEADNFSPEAAVDELPVEERVYEIDLEKLETVLSLLQSSADGSLESTLNGLELDLHEELVLRVLETPNLLGENLIRFFNWARSKESGPVLVTSQLVEALVKAICGCCHMRKKDAYALWDLIVEVGDDNGEAATLLNAQIINPLIALLSKLGKGKAAFDVFNKMGDFGCVPDCDTYYYTIEALSRRSFFDWAWEVCEKMLNVGLLPEDPQKVGKIISWFCKANRASDAHMVYMSAKEKNRYPPRPSTNFLIASLAHKDETVKLALEMLDGFSGESRKYAIKPFAAVMHGLCRSKDVAEAKSLLSKMIADGPPPGNAIFNLVINAYSKAGDMDGAMKTMKLMKSRGLKPDVYTYTVAMSGYVSGGCMEEARKLLSEAKKKHTKLSPVSYHTLIRGYCKLEQYDKALGLLAEMKEFGVQASVDEYTKLIQSLCLKALDWRRAEELLEQMKDSGLHLNGITKGLIRAVKELDEEIGSDEKLSIAA</sequence>
<dbReference type="PANTHER" id="PTHR47936:SF1">
    <property type="entry name" value="PENTATRICOPEPTIDE REPEAT-CONTAINING PROTEIN GUN1, CHLOROPLASTIC"/>
    <property type="match status" value="1"/>
</dbReference>
<evidence type="ECO:0000313" key="6">
    <source>
        <dbReference type="Proteomes" id="UP001154282"/>
    </source>
</evidence>
<dbReference type="Proteomes" id="UP001154282">
    <property type="component" value="Unassembled WGS sequence"/>
</dbReference>
<keyword evidence="2" id="KW-0677">Repeat</keyword>
<dbReference type="SUPFAM" id="SSF81901">
    <property type="entry name" value="HCP-like"/>
    <property type="match status" value="1"/>
</dbReference>